<evidence type="ECO:0000313" key="4">
    <source>
        <dbReference type="EMBL" id="KAF5730256.1"/>
    </source>
</evidence>
<keyword evidence="2" id="KW-0812">Transmembrane</keyword>
<protein>
    <recommendedName>
        <fullName evidence="3">Nucleotide-diphospho-sugar transferase domain-containing protein</fullName>
    </recommendedName>
</protein>
<evidence type="ECO:0000256" key="1">
    <source>
        <dbReference type="SAM" id="MobiDB-lite"/>
    </source>
</evidence>
<dbReference type="PANTHER" id="PTHR46038">
    <property type="entry name" value="EXPRESSED PROTEIN-RELATED"/>
    <property type="match status" value="1"/>
</dbReference>
<sequence length="383" mass="44188">MTGSIDVINGGDEKPSSTVTTAKQGWSMSTGKPFARIALLFVGVGLFSCLVLYMSADPFRFLPSFYYEDPPVDFLAQTERSPVKMDNELKRVLENATTEDKTVIITTLNEAWAEPESILDVFLESFRVGDGTSKLVKHLVIVCLDQKAYSRCREIHPHCYALKTEGADFSGEAYFMTPDYLEMMWRRIDLLTNVLAMGYSFVFTDADIMWLRDPFKHFYPATDFQIASDFFTGDPHSLRNSPNGGFNFVRSNYRTMIFYKFWYYSRTKYPGLHDQDVLNRIKYHPFITEKIGLKIMFLDTDYFGGFCQPSKDFNKVCTMHANCCLGLDNKVHDLKIVVQDWKQFQSLTPDEKSLRSEAKWGVPQHCSMSYHLPEKKIKDEQQH</sequence>
<dbReference type="InParanoid" id="A0A7J7C937"/>
<gene>
    <name evidence="4" type="ORF">HS088_TW20G00629</name>
</gene>
<accession>A0A7J7C937</accession>
<evidence type="ECO:0000259" key="3">
    <source>
        <dbReference type="Pfam" id="PF03407"/>
    </source>
</evidence>
<dbReference type="Proteomes" id="UP000593562">
    <property type="component" value="Unassembled WGS sequence"/>
</dbReference>
<dbReference type="OrthoDB" id="540503at2759"/>
<feature type="domain" description="Nucleotide-diphospho-sugar transferase" evidence="3">
    <location>
        <begin position="135"/>
        <end position="334"/>
    </location>
</feature>
<evidence type="ECO:0000313" key="5">
    <source>
        <dbReference type="Proteomes" id="UP000593562"/>
    </source>
</evidence>
<evidence type="ECO:0000256" key="2">
    <source>
        <dbReference type="SAM" id="Phobius"/>
    </source>
</evidence>
<dbReference type="InterPro" id="IPR044821">
    <property type="entry name" value="At1g28695/At4g15970-like"/>
</dbReference>
<dbReference type="PANTHER" id="PTHR46038:SF13">
    <property type="entry name" value="GLYCOSYLTRANSFERASE"/>
    <property type="match status" value="1"/>
</dbReference>
<organism evidence="4 5">
    <name type="scientific">Tripterygium wilfordii</name>
    <name type="common">Thunder God vine</name>
    <dbReference type="NCBI Taxonomy" id="458696"/>
    <lineage>
        <taxon>Eukaryota</taxon>
        <taxon>Viridiplantae</taxon>
        <taxon>Streptophyta</taxon>
        <taxon>Embryophyta</taxon>
        <taxon>Tracheophyta</taxon>
        <taxon>Spermatophyta</taxon>
        <taxon>Magnoliopsida</taxon>
        <taxon>eudicotyledons</taxon>
        <taxon>Gunneridae</taxon>
        <taxon>Pentapetalae</taxon>
        <taxon>rosids</taxon>
        <taxon>fabids</taxon>
        <taxon>Celastrales</taxon>
        <taxon>Celastraceae</taxon>
        <taxon>Tripterygium</taxon>
    </lineage>
</organism>
<feature type="transmembrane region" description="Helical" evidence="2">
    <location>
        <begin position="34"/>
        <end position="54"/>
    </location>
</feature>
<name>A0A7J7C937_TRIWF</name>
<comment type="caution">
    <text evidence="4">The sequence shown here is derived from an EMBL/GenBank/DDBJ whole genome shotgun (WGS) entry which is preliminary data.</text>
</comment>
<feature type="region of interest" description="Disordered" evidence="1">
    <location>
        <begin position="1"/>
        <end position="24"/>
    </location>
</feature>
<keyword evidence="5" id="KW-1185">Reference proteome</keyword>
<keyword evidence="2" id="KW-0472">Membrane</keyword>
<proteinExistence type="predicted"/>
<dbReference type="AlphaFoldDB" id="A0A7J7C937"/>
<dbReference type="EMBL" id="JAAARO010000020">
    <property type="protein sequence ID" value="KAF5730256.1"/>
    <property type="molecule type" value="Genomic_DNA"/>
</dbReference>
<dbReference type="InterPro" id="IPR005069">
    <property type="entry name" value="Nucl-diP-sugar_transferase"/>
</dbReference>
<keyword evidence="2" id="KW-1133">Transmembrane helix</keyword>
<dbReference type="Pfam" id="PF03407">
    <property type="entry name" value="Nucleotid_trans"/>
    <property type="match status" value="1"/>
</dbReference>
<reference evidence="4 5" key="1">
    <citation type="journal article" date="2020" name="Nat. Commun.">
        <title>Genome of Tripterygium wilfordii and identification of cytochrome P450 involved in triptolide biosynthesis.</title>
        <authorList>
            <person name="Tu L."/>
            <person name="Su P."/>
            <person name="Zhang Z."/>
            <person name="Gao L."/>
            <person name="Wang J."/>
            <person name="Hu T."/>
            <person name="Zhou J."/>
            <person name="Zhang Y."/>
            <person name="Zhao Y."/>
            <person name="Liu Y."/>
            <person name="Song Y."/>
            <person name="Tong Y."/>
            <person name="Lu Y."/>
            <person name="Yang J."/>
            <person name="Xu C."/>
            <person name="Jia M."/>
            <person name="Peters R.J."/>
            <person name="Huang L."/>
            <person name="Gao W."/>
        </authorList>
    </citation>
    <scope>NUCLEOTIDE SEQUENCE [LARGE SCALE GENOMIC DNA]</scope>
    <source>
        <strain evidence="5">cv. XIE 37</strain>
        <tissue evidence="4">Leaf</tissue>
    </source>
</reference>